<proteinExistence type="inferred from homology"/>
<dbReference type="InterPro" id="IPR036259">
    <property type="entry name" value="MFS_trans_sf"/>
</dbReference>
<evidence type="ECO:0000256" key="1">
    <source>
        <dbReference type="ARBA" id="ARBA00004651"/>
    </source>
</evidence>
<feature type="transmembrane region" description="Helical" evidence="9">
    <location>
        <begin position="159"/>
        <end position="179"/>
    </location>
</feature>
<keyword evidence="3" id="KW-0813">Transport</keyword>
<accession>A0A4R2INC4</accession>
<dbReference type="EMBL" id="SLWS01000020">
    <property type="protein sequence ID" value="TCO45836.1"/>
    <property type="molecule type" value="Genomic_DNA"/>
</dbReference>
<feature type="transmembrane region" description="Helical" evidence="9">
    <location>
        <begin position="129"/>
        <end position="147"/>
    </location>
</feature>
<evidence type="ECO:0000256" key="6">
    <source>
        <dbReference type="ARBA" id="ARBA00022989"/>
    </source>
</evidence>
<evidence type="ECO:0000256" key="9">
    <source>
        <dbReference type="SAM" id="Phobius"/>
    </source>
</evidence>
<dbReference type="CDD" id="cd17320">
    <property type="entry name" value="MFS_MdfA_MDR_like"/>
    <property type="match status" value="1"/>
</dbReference>
<dbReference type="Pfam" id="PF07690">
    <property type="entry name" value="MFS_1"/>
    <property type="match status" value="1"/>
</dbReference>
<sequence>MKVRFALILGGLSAFAPLSVDMYLPAFPVMTGQLGATQSEIQLTLTTFVVSLALGQAIAGPLSDAFGRRPPLIAGLVLYAVTSVACAFAPSAAVLVVLRFLQGLGAAAGIVISRAQVRDLYSGIAMARFFSSLMLVNGLAPIIAPVIGGQIMRFTSWRGVFVVLAVIGTVLLLATLLGLPETLPSARRRPARIGGVLRSYGRLLGNRVFLGYALTSAVLFAALFGYISGSSFVLQDVYGLSPQQFSLVFGVNSVGIMIAGQVSSLLLRWCSPRALVASGLAIAVTGGAGSIVAVVAGLGLAGLLPPMFLLISSVGLVMPNATALGLADQANTAGAASALIGLTQFLIGGLTAPLAGSGGSSALPMVVLMGSAAVLAAACYFGLTSGHQGHRQDSDDDAGHQGGDQLAARPGQEVPDHAATAGQQQLPAR</sequence>
<name>A0A4R2INC4_9PSEU</name>
<keyword evidence="4" id="KW-1003">Cell membrane</keyword>
<evidence type="ECO:0000256" key="5">
    <source>
        <dbReference type="ARBA" id="ARBA00022692"/>
    </source>
</evidence>
<comment type="caution">
    <text evidence="11">The sequence shown here is derived from an EMBL/GenBank/DDBJ whole genome shotgun (WGS) entry which is preliminary data.</text>
</comment>
<evidence type="ECO:0000259" key="10">
    <source>
        <dbReference type="PROSITE" id="PS50850"/>
    </source>
</evidence>
<reference evidence="11 12" key="1">
    <citation type="submission" date="2019-03" db="EMBL/GenBank/DDBJ databases">
        <title>Genomic Encyclopedia of Type Strains, Phase IV (KMG-IV): sequencing the most valuable type-strain genomes for metagenomic binning, comparative biology and taxonomic classification.</title>
        <authorList>
            <person name="Goeker M."/>
        </authorList>
    </citation>
    <scope>NUCLEOTIDE SEQUENCE [LARGE SCALE GENOMIC DNA]</scope>
    <source>
        <strain evidence="11 12">DSM 45934</strain>
    </source>
</reference>
<evidence type="ECO:0000256" key="3">
    <source>
        <dbReference type="ARBA" id="ARBA00022448"/>
    </source>
</evidence>
<evidence type="ECO:0000256" key="7">
    <source>
        <dbReference type="ARBA" id="ARBA00023136"/>
    </source>
</evidence>
<evidence type="ECO:0000313" key="12">
    <source>
        <dbReference type="Proteomes" id="UP000295680"/>
    </source>
</evidence>
<evidence type="ECO:0000256" key="2">
    <source>
        <dbReference type="ARBA" id="ARBA00006236"/>
    </source>
</evidence>
<dbReference type="PANTHER" id="PTHR23502:SF132">
    <property type="entry name" value="POLYAMINE TRANSPORTER 2-RELATED"/>
    <property type="match status" value="1"/>
</dbReference>
<evidence type="ECO:0000256" key="8">
    <source>
        <dbReference type="SAM" id="MobiDB-lite"/>
    </source>
</evidence>
<feature type="domain" description="Major facilitator superfamily (MFS) profile" evidence="10">
    <location>
        <begin position="1"/>
        <end position="388"/>
    </location>
</feature>
<dbReference type="NCBIfam" id="TIGR00710">
    <property type="entry name" value="efflux_Bcr_CflA"/>
    <property type="match status" value="1"/>
</dbReference>
<keyword evidence="6 9" id="KW-1133">Transmembrane helix</keyword>
<evidence type="ECO:0000313" key="11">
    <source>
        <dbReference type="EMBL" id="TCO45836.1"/>
    </source>
</evidence>
<dbReference type="InterPro" id="IPR005829">
    <property type="entry name" value="Sugar_transporter_CS"/>
</dbReference>
<feature type="transmembrane region" description="Helical" evidence="9">
    <location>
        <begin position="274"/>
        <end position="301"/>
    </location>
</feature>
<dbReference type="PANTHER" id="PTHR23502">
    <property type="entry name" value="MAJOR FACILITATOR SUPERFAMILY"/>
    <property type="match status" value="1"/>
</dbReference>
<dbReference type="FunFam" id="1.20.1720.10:FF:000005">
    <property type="entry name" value="Bcr/CflA family efflux transporter"/>
    <property type="match status" value="1"/>
</dbReference>
<feature type="transmembrane region" description="Helical" evidence="9">
    <location>
        <begin position="307"/>
        <end position="327"/>
    </location>
</feature>
<dbReference type="GO" id="GO:1990961">
    <property type="term" value="P:xenobiotic detoxification by transmembrane export across the plasma membrane"/>
    <property type="evidence" value="ECO:0007669"/>
    <property type="project" value="InterPro"/>
</dbReference>
<keyword evidence="5 9" id="KW-0812">Transmembrane</keyword>
<dbReference type="AlphaFoldDB" id="A0A4R2INC4"/>
<feature type="transmembrane region" description="Helical" evidence="9">
    <location>
        <begin position="334"/>
        <end position="356"/>
    </location>
</feature>
<feature type="transmembrane region" description="Helical" evidence="9">
    <location>
        <begin position="362"/>
        <end position="383"/>
    </location>
</feature>
<keyword evidence="12" id="KW-1185">Reference proteome</keyword>
<gene>
    <name evidence="11" type="ORF">EV192_12020</name>
</gene>
<dbReference type="PROSITE" id="PS50850">
    <property type="entry name" value="MFS"/>
    <property type="match status" value="1"/>
</dbReference>
<dbReference type="InterPro" id="IPR011701">
    <property type="entry name" value="MFS"/>
</dbReference>
<dbReference type="GO" id="GO:0042910">
    <property type="term" value="F:xenobiotic transmembrane transporter activity"/>
    <property type="evidence" value="ECO:0007669"/>
    <property type="project" value="InterPro"/>
</dbReference>
<dbReference type="InterPro" id="IPR020846">
    <property type="entry name" value="MFS_dom"/>
</dbReference>
<keyword evidence="7 9" id="KW-0472">Membrane</keyword>
<feature type="transmembrane region" description="Helical" evidence="9">
    <location>
        <begin position="72"/>
        <end position="90"/>
    </location>
</feature>
<dbReference type="GO" id="GO:0005886">
    <property type="term" value="C:plasma membrane"/>
    <property type="evidence" value="ECO:0007669"/>
    <property type="project" value="UniProtKB-SubCell"/>
</dbReference>
<dbReference type="SUPFAM" id="SSF103473">
    <property type="entry name" value="MFS general substrate transporter"/>
    <property type="match status" value="1"/>
</dbReference>
<feature type="transmembrane region" description="Helical" evidence="9">
    <location>
        <begin position="208"/>
        <end position="227"/>
    </location>
</feature>
<dbReference type="PROSITE" id="PS00216">
    <property type="entry name" value="SUGAR_TRANSPORT_1"/>
    <property type="match status" value="1"/>
</dbReference>
<feature type="region of interest" description="Disordered" evidence="8">
    <location>
        <begin position="389"/>
        <end position="429"/>
    </location>
</feature>
<feature type="compositionally biased region" description="Basic and acidic residues" evidence="8">
    <location>
        <begin position="390"/>
        <end position="399"/>
    </location>
</feature>
<dbReference type="Proteomes" id="UP000295680">
    <property type="component" value="Unassembled WGS sequence"/>
</dbReference>
<comment type="subcellular location">
    <subcellularLocation>
        <location evidence="1">Cell membrane</location>
        <topology evidence="1">Multi-pass membrane protein</topology>
    </subcellularLocation>
</comment>
<dbReference type="InterPro" id="IPR004812">
    <property type="entry name" value="Efflux_drug-R_Bcr/CmlA"/>
</dbReference>
<feature type="transmembrane region" description="Helical" evidence="9">
    <location>
        <begin position="247"/>
        <end position="267"/>
    </location>
</feature>
<protein>
    <submittedName>
        <fullName evidence="11">DHA1 family bicyclomycin/chloramphenicol resistance-like MFS transporter</fullName>
    </submittedName>
</protein>
<dbReference type="Gene3D" id="1.20.1720.10">
    <property type="entry name" value="Multidrug resistance protein D"/>
    <property type="match status" value="1"/>
</dbReference>
<evidence type="ECO:0000256" key="4">
    <source>
        <dbReference type="ARBA" id="ARBA00022475"/>
    </source>
</evidence>
<comment type="similarity">
    <text evidence="2">Belongs to the major facilitator superfamily. Bcr/CmlA family.</text>
</comment>
<organism evidence="11 12">
    <name type="scientific">Actinocrispum wychmicini</name>
    <dbReference type="NCBI Taxonomy" id="1213861"/>
    <lineage>
        <taxon>Bacteria</taxon>
        <taxon>Bacillati</taxon>
        <taxon>Actinomycetota</taxon>
        <taxon>Actinomycetes</taxon>
        <taxon>Pseudonocardiales</taxon>
        <taxon>Pseudonocardiaceae</taxon>
        <taxon>Actinocrispum</taxon>
    </lineage>
</organism>